<gene>
    <name evidence="2" type="ORF">F0562_018990</name>
</gene>
<dbReference type="EMBL" id="CM018052">
    <property type="protein sequence ID" value="KAA8515399.1"/>
    <property type="molecule type" value="Genomic_DNA"/>
</dbReference>
<dbReference type="InterPro" id="IPR003495">
    <property type="entry name" value="CobW/HypB/UreG_nucleotide-bd"/>
</dbReference>
<evidence type="ECO:0000313" key="2">
    <source>
        <dbReference type="EMBL" id="KAA8515399.1"/>
    </source>
</evidence>
<sequence>MVATLLSLGAKPNLVTDPTLEIPGGCTGADLGSKKGYDGLAETTLLNHILTSKHGKRIAIIENEAWIQIVRSYYQQLVGFPVNSMGEEIQKDMTPPSTLMEHSPLAVFVNERKTDV</sequence>
<dbReference type="Pfam" id="PF02492">
    <property type="entry name" value="cobW"/>
    <property type="match status" value="1"/>
</dbReference>
<reference evidence="2 3" key="1">
    <citation type="submission" date="2019-09" db="EMBL/GenBank/DDBJ databases">
        <title>A chromosome-level genome assembly of the Chinese tupelo Nyssa sinensis.</title>
        <authorList>
            <person name="Yang X."/>
            <person name="Kang M."/>
            <person name="Yang Y."/>
            <person name="Xiong H."/>
            <person name="Wang M."/>
            <person name="Zhang Z."/>
            <person name="Wang Z."/>
            <person name="Wu H."/>
            <person name="Ma T."/>
            <person name="Liu J."/>
            <person name="Xi Z."/>
        </authorList>
    </citation>
    <scope>NUCLEOTIDE SEQUENCE [LARGE SCALE GENOMIC DNA]</scope>
    <source>
        <strain evidence="2">J267</strain>
        <tissue evidence="2">Leaf</tissue>
    </source>
</reference>
<dbReference type="InterPro" id="IPR027417">
    <property type="entry name" value="P-loop_NTPase"/>
</dbReference>
<keyword evidence="3" id="KW-1185">Reference proteome</keyword>
<accession>A0A5J4ZBZ1</accession>
<evidence type="ECO:0000313" key="3">
    <source>
        <dbReference type="Proteomes" id="UP000325577"/>
    </source>
</evidence>
<name>A0A5J4ZBZ1_9ASTE</name>
<organism evidence="2 3">
    <name type="scientific">Nyssa sinensis</name>
    <dbReference type="NCBI Taxonomy" id="561372"/>
    <lineage>
        <taxon>Eukaryota</taxon>
        <taxon>Viridiplantae</taxon>
        <taxon>Streptophyta</taxon>
        <taxon>Embryophyta</taxon>
        <taxon>Tracheophyta</taxon>
        <taxon>Spermatophyta</taxon>
        <taxon>Magnoliopsida</taxon>
        <taxon>eudicotyledons</taxon>
        <taxon>Gunneridae</taxon>
        <taxon>Pentapetalae</taxon>
        <taxon>asterids</taxon>
        <taxon>Cornales</taxon>
        <taxon>Nyssaceae</taxon>
        <taxon>Nyssa</taxon>
    </lineage>
</organism>
<dbReference type="Gene3D" id="3.40.50.300">
    <property type="entry name" value="P-loop containing nucleotide triphosphate hydrolases"/>
    <property type="match status" value="1"/>
</dbReference>
<protein>
    <recommendedName>
        <fullName evidence="1">CobW/HypB/UreG nucleotide-binding domain-containing protein</fullName>
    </recommendedName>
</protein>
<proteinExistence type="predicted"/>
<dbReference type="AlphaFoldDB" id="A0A5J4ZBZ1"/>
<evidence type="ECO:0000259" key="1">
    <source>
        <dbReference type="Pfam" id="PF02492"/>
    </source>
</evidence>
<dbReference type="OrthoDB" id="1677593at2759"/>
<dbReference type="Proteomes" id="UP000325577">
    <property type="component" value="Linkage Group LG9"/>
</dbReference>
<feature type="domain" description="CobW/HypB/UreG nucleotide-binding" evidence="1">
    <location>
        <begin position="37"/>
        <end position="66"/>
    </location>
</feature>